<evidence type="ECO:0000313" key="2">
    <source>
        <dbReference type="Proteomes" id="UP001516400"/>
    </source>
</evidence>
<feature type="non-terminal residue" evidence="1">
    <location>
        <position position="1"/>
    </location>
</feature>
<reference evidence="1 2" key="1">
    <citation type="journal article" date="2021" name="BMC Biol.">
        <title>Horizontally acquired antibacterial genes associated with adaptive radiation of ladybird beetles.</title>
        <authorList>
            <person name="Li H.S."/>
            <person name="Tang X.F."/>
            <person name="Huang Y.H."/>
            <person name="Xu Z.Y."/>
            <person name="Chen M.L."/>
            <person name="Du X.Y."/>
            <person name="Qiu B.Y."/>
            <person name="Chen P.T."/>
            <person name="Zhang W."/>
            <person name="Slipinski A."/>
            <person name="Escalona H.E."/>
            <person name="Waterhouse R.M."/>
            <person name="Zwick A."/>
            <person name="Pang H."/>
        </authorList>
    </citation>
    <scope>NUCLEOTIDE SEQUENCE [LARGE SCALE GENOMIC DNA]</scope>
    <source>
        <strain evidence="1">SYSU2018</strain>
    </source>
</reference>
<name>A0ABD2MUQ4_9CUCU</name>
<dbReference type="Proteomes" id="UP001516400">
    <property type="component" value="Unassembled WGS sequence"/>
</dbReference>
<evidence type="ECO:0000313" key="1">
    <source>
        <dbReference type="EMBL" id="KAL3269967.1"/>
    </source>
</evidence>
<proteinExistence type="predicted"/>
<keyword evidence="2" id="KW-1185">Reference proteome</keyword>
<accession>A0ABD2MUQ4</accession>
<protein>
    <submittedName>
        <fullName evidence="1">Uncharacterized protein</fullName>
    </submittedName>
</protein>
<gene>
    <name evidence="1" type="ORF">HHI36_009022</name>
</gene>
<sequence>KEEREKWDECHHSLSLDSLEPENKLIQFLDECDHSRGSKANEKTETTPSRGRKNYFFVGLGVRLDFERRKMG</sequence>
<dbReference type="EMBL" id="JABFTP020000021">
    <property type="protein sequence ID" value="KAL3269967.1"/>
    <property type="molecule type" value="Genomic_DNA"/>
</dbReference>
<organism evidence="1 2">
    <name type="scientific">Cryptolaemus montrouzieri</name>
    <dbReference type="NCBI Taxonomy" id="559131"/>
    <lineage>
        <taxon>Eukaryota</taxon>
        <taxon>Metazoa</taxon>
        <taxon>Ecdysozoa</taxon>
        <taxon>Arthropoda</taxon>
        <taxon>Hexapoda</taxon>
        <taxon>Insecta</taxon>
        <taxon>Pterygota</taxon>
        <taxon>Neoptera</taxon>
        <taxon>Endopterygota</taxon>
        <taxon>Coleoptera</taxon>
        <taxon>Polyphaga</taxon>
        <taxon>Cucujiformia</taxon>
        <taxon>Coccinelloidea</taxon>
        <taxon>Coccinellidae</taxon>
        <taxon>Scymninae</taxon>
        <taxon>Scymnini</taxon>
        <taxon>Cryptolaemus</taxon>
    </lineage>
</organism>
<dbReference type="AlphaFoldDB" id="A0ABD2MUQ4"/>
<comment type="caution">
    <text evidence="1">The sequence shown here is derived from an EMBL/GenBank/DDBJ whole genome shotgun (WGS) entry which is preliminary data.</text>
</comment>